<sequence length="107" mass="11295">MTVETGQTPMMMIPAASSGAAGDPQNHHNVVPVSNPCLHCRGHRQMVDQDGFPSGILAQPLAPEAESLTILSILGVYLEAVGHAEVDYQIVPGPNPSGHSEEDQLET</sequence>
<dbReference type="AlphaFoldDB" id="A0A0C2X6L1"/>
<dbReference type="Proteomes" id="UP000054549">
    <property type="component" value="Unassembled WGS sequence"/>
</dbReference>
<gene>
    <name evidence="2" type="ORF">M378DRAFT_162786</name>
</gene>
<accession>A0A0C2X6L1</accession>
<protein>
    <submittedName>
        <fullName evidence="2">Uncharacterized protein</fullName>
    </submittedName>
</protein>
<dbReference type="HOGENOM" id="CLU_2209349_0_0_1"/>
<dbReference type="EMBL" id="KN818246">
    <property type="protein sequence ID" value="KIL64916.1"/>
    <property type="molecule type" value="Genomic_DNA"/>
</dbReference>
<evidence type="ECO:0000313" key="2">
    <source>
        <dbReference type="EMBL" id="KIL64916.1"/>
    </source>
</evidence>
<organism evidence="2 3">
    <name type="scientific">Amanita muscaria (strain Koide BX008)</name>
    <dbReference type="NCBI Taxonomy" id="946122"/>
    <lineage>
        <taxon>Eukaryota</taxon>
        <taxon>Fungi</taxon>
        <taxon>Dikarya</taxon>
        <taxon>Basidiomycota</taxon>
        <taxon>Agaricomycotina</taxon>
        <taxon>Agaricomycetes</taxon>
        <taxon>Agaricomycetidae</taxon>
        <taxon>Agaricales</taxon>
        <taxon>Pluteineae</taxon>
        <taxon>Amanitaceae</taxon>
        <taxon>Amanita</taxon>
    </lineage>
</organism>
<evidence type="ECO:0000256" key="1">
    <source>
        <dbReference type="SAM" id="MobiDB-lite"/>
    </source>
</evidence>
<evidence type="ECO:0000313" key="3">
    <source>
        <dbReference type="Proteomes" id="UP000054549"/>
    </source>
</evidence>
<feature type="region of interest" description="Disordered" evidence="1">
    <location>
        <begin position="1"/>
        <end position="28"/>
    </location>
</feature>
<name>A0A0C2X6L1_AMAMK</name>
<proteinExistence type="predicted"/>
<keyword evidence="3" id="KW-1185">Reference proteome</keyword>
<dbReference type="InParanoid" id="A0A0C2X6L1"/>
<reference evidence="2 3" key="1">
    <citation type="submission" date="2014-04" db="EMBL/GenBank/DDBJ databases">
        <title>Evolutionary Origins and Diversification of the Mycorrhizal Mutualists.</title>
        <authorList>
            <consortium name="DOE Joint Genome Institute"/>
            <consortium name="Mycorrhizal Genomics Consortium"/>
            <person name="Kohler A."/>
            <person name="Kuo A."/>
            <person name="Nagy L.G."/>
            <person name="Floudas D."/>
            <person name="Copeland A."/>
            <person name="Barry K.W."/>
            <person name="Cichocki N."/>
            <person name="Veneault-Fourrey C."/>
            <person name="LaButti K."/>
            <person name="Lindquist E.A."/>
            <person name="Lipzen A."/>
            <person name="Lundell T."/>
            <person name="Morin E."/>
            <person name="Murat C."/>
            <person name="Riley R."/>
            <person name="Ohm R."/>
            <person name="Sun H."/>
            <person name="Tunlid A."/>
            <person name="Henrissat B."/>
            <person name="Grigoriev I.V."/>
            <person name="Hibbett D.S."/>
            <person name="Martin F."/>
        </authorList>
    </citation>
    <scope>NUCLEOTIDE SEQUENCE [LARGE SCALE GENOMIC DNA]</scope>
    <source>
        <strain evidence="2 3">Koide BX008</strain>
    </source>
</reference>